<proteinExistence type="predicted"/>
<dbReference type="Gene3D" id="2.30.29.190">
    <property type="match status" value="2"/>
</dbReference>
<organism evidence="2 3">
    <name type="scientific">Pseudomonas putida</name>
    <name type="common">Arthrobacter siderocapsulatus</name>
    <dbReference type="NCBI Taxonomy" id="303"/>
    <lineage>
        <taxon>Bacteria</taxon>
        <taxon>Pseudomonadati</taxon>
        <taxon>Pseudomonadota</taxon>
        <taxon>Gammaproteobacteria</taxon>
        <taxon>Pseudomonadales</taxon>
        <taxon>Pseudomonadaceae</taxon>
        <taxon>Pseudomonas</taxon>
    </lineage>
</organism>
<dbReference type="AlphaFoldDB" id="A0A1L5PYT6"/>
<dbReference type="EMBL" id="CP018743">
    <property type="protein sequence ID" value="APO85320.1"/>
    <property type="molecule type" value="Genomic_DNA"/>
</dbReference>
<dbReference type="InterPro" id="IPR041081">
    <property type="entry name" value="DUF5629"/>
</dbReference>
<accession>A0A1L5PYT6</accession>
<evidence type="ECO:0000313" key="3">
    <source>
        <dbReference type="Proteomes" id="UP000185146"/>
    </source>
</evidence>
<dbReference type="Proteomes" id="UP000185146">
    <property type="component" value="Chromosome"/>
</dbReference>
<reference evidence="2 3" key="1">
    <citation type="submission" date="2016-12" db="EMBL/GenBank/DDBJ databases">
        <title>Draft Genome Sequence of Mercury Resistant Pseudomonas DRA525.</title>
        <authorList>
            <person name="Drace K.M."/>
        </authorList>
    </citation>
    <scope>NUCLEOTIDE SEQUENCE [LARGE SCALE GENOMIC DNA]</scope>
    <source>
        <strain evidence="2 3">DRA525</strain>
    </source>
</reference>
<protein>
    <recommendedName>
        <fullName evidence="1">DUF5629 domain-containing protein</fullName>
    </recommendedName>
</protein>
<dbReference type="Pfam" id="PF18629">
    <property type="entry name" value="DUF5629"/>
    <property type="match status" value="1"/>
</dbReference>
<name>A0A1L5PYT6_PSEPU</name>
<evidence type="ECO:0000313" key="2">
    <source>
        <dbReference type="EMBL" id="APO85320.1"/>
    </source>
</evidence>
<sequence>MACRRWAAKQPQGYNANSFQIGTPMSPLATALQSCDMLLIDGLHAFDFTSDESGLTIECMDGRQLRRWSFTPEQITAAIAVGDEWQLDDANGEHRLVCMSAFRAPDDDEDESDLDEPADR</sequence>
<gene>
    <name evidence="2" type="ORF">BL240_04920</name>
</gene>
<dbReference type="PROSITE" id="PS51257">
    <property type="entry name" value="PROKAR_LIPOPROTEIN"/>
    <property type="match status" value="1"/>
</dbReference>
<feature type="domain" description="DUF5629" evidence="1">
    <location>
        <begin position="48"/>
        <end position="102"/>
    </location>
</feature>
<evidence type="ECO:0000259" key="1">
    <source>
        <dbReference type="Pfam" id="PF18629"/>
    </source>
</evidence>